<dbReference type="PRINTS" id="PR00463">
    <property type="entry name" value="EP450I"/>
</dbReference>
<keyword evidence="3 5" id="KW-0408">Iron</keyword>
<dbReference type="Gene3D" id="1.10.630.10">
    <property type="entry name" value="Cytochrome P450"/>
    <property type="match status" value="1"/>
</dbReference>
<accession>A0AAJ6ZYL1</accession>
<dbReference type="PANTHER" id="PTHR24300">
    <property type="entry name" value="CYTOCHROME P450 508A4-RELATED"/>
    <property type="match status" value="1"/>
</dbReference>
<dbReference type="KEGG" id="pxu:106128317"/>
<dbReference type="PRINTS" id="PR00385">
    <property type="entry name" value="P450"/>
</dbReference>
<reference evidence="7" key="1">
    <citation type="submission" date="2025-08" db="UniProtKB">
        <authorList>
            <consortium name="RefSeq"/>
        </authorList>
    </citation>
    <scope>IDENTIFICATION</scope>
</reference>
<keyword evidence="4" id="KW-0560">Oxidoreductase</keyword>
<evidence type="ECO:0000256" key="3">
    <source>
        <dbReference type="ARBA" id="ARBA00023004"/>
    </source>
</evidence>
<dbReference type="GO" id="GO:0016712">
    <property type="term" value="F:oxidoreductase activity, acting on paired donors, with incorporation or reduction of molecular oxygen, reduced flavin or flavoprotein as one donor, and incorporation of one atom of oxygen"/>
    <property type="evidence" value="ECO:0007669"/>
    <property type="project" value="TreeGrafter"/>
</dbReference>
<dbReference type="GO" id="GO:0005737">
    <property type="term" value="C:cytoplasm"/>
    <property type="evidence" value="ECO:0007669"/>
    <property type="project" value="TreeGrafter"/>
</dbReference>
<dbReference type="GO" id="GO:0020037">
    <property type="term" value="F:heme binding"/>
    <property type="evidence" value="ECO:0007669"/>
    <property type="project" value="InterPro"/>
</dbReference>
<dbReference type="GO" id="GO:0006805">
    <property type="term" value="P:xenobiotic metabolic process"/>
    <property type="evidence" value="ECO:0007669"/>
    <property type="project" value="TreeGrafter"/>
</dbReference>
<dbReference type="InterPro" id="IPR001128">
    <property type="entry name" value="Cyt_P450"/>
</dbReference>
<keyword evidence="4" id="KW-0503">Monooxygenase</keyword>
<dbReference type="InterPro" id="IPR050182">
    <property type="entry name" value="Cytochrome_P450_fam2"/>
</dbReference>
<dbReference type="PANTHER" id="PTHR24300:SF403">
    <property type="entry name" value="CYTOCHROME P450 306A1"/>
    <property type="match status" value="1"/>
</dbReference>
<evidence type="ECO:0000256" key="4">
    <source>
        <dbReference type="ARBA" id="ARBA00023033"/>
    </source>
</evidence>
<evidence type="ECO:0000256" key="2">
    <source>
        <dbReference type="ARBA" id="ARBA00022723"/>
    </source>
</evidence>
<dbReference type="RefSeq" id="XP_013182088.1">
    <property type="nucleotide sequence ID" value="XM_013326634.1"/>
</dbReference>
<evidence type="ECO:0000256" key="1">
    <source>
        <dbReference type="ARBA" id="ARBA00010617"/>
    </source>
</evidence>
<dbReference type="SUPFAM" id="SSF48264">
    <property type="entry name" value="Cytochrome P450"/>
    <property type="match status" value="1"/>
</dbReference>
<dbReference type="AlphaFoldDB" id="A0AAJ6ZYL1"/>
<dbReference type="InterPro" id="IPR036396">
    <property type="entry name" value="Cyt_P450_sf"/>
</dbReference>
<name>A0AAJ6ZYL1_PAPXU</name>
<comment type="cofactor">
    <cofactor evidence="5">
        <name>heme</name>
        <dbReference type="ChEBI" id="CHEBI:30413"/>
    </cofactor>
</comment>
<gene>
    <name evidence="7" type="primary">LOC106128317</name>
</gene>
<comment type="similarity">
    <text evidence="1">Belongs to the cytochrome P450 family.</text>
</comment>
<feature type="binding site" description="axial binding residue" evidence="5">
    <location>
        <position position="491"/>
    </location>
    <ligand>
        <name>heme</name>
        <dbReference type="ChEBI" id="CHEBI:30413"/>
    </ligand>
    <ligandPart>
        <name>Fe</name>
        <dbReference type="ChEBI" id="CHEBI:18248"/>
    </ligandPart>
</feature>
<dbReference type="InterPro" id="IPR002401">
    <property type="entry name" value="Cyt_P450_E_grp-I"/>
</dbReference>
<keyword evidence="5" id="KW-0349">Heme</keyword>
<evidence type="ECO:0000256" key="5">
    <source>
        <dbReference type="PIRSR" id="PIRSR602401-1"/>
    </source>
</evidence>
<dbReference type="GeneID" id="106128317"/>
<feature type="signal peptide" evidence="6">
    <location>
        <begin position="1"/>
        <end position="21"/>
    </location>
</feature>
<proteinExistence type="inferred from homology"/>
<dbReference type="GO" id="GO:0006082">
    <property type="term" value="P:organic acid metabolic process"/>
    <property type="evidence" value="ECO:0007669"/>
    <property type="project" value="TreeGrafter"/>
</dbReference>
<feature type="chain" id="PRO_5042589734" evidence="6">
    <location>
        <begin position="22"/>
        <end position="546"/>
    </location>
</feature>
<organism evidence="7">
    <name type="scientific">Papilio xuthus</name>
    <name type="common">Asian swallowtail butterfly</name>
    <dbReference type="NCBI Taxonomy" id="66420"/>
    <lineage>
        <taxon>Eukaryota</taxon>
        <taxon>Metazoa</taxon>
        <taxon>Ecdysozoa</taxon>
        <taxon>Arthropoda</taxon>
        <taxon>Hexapoda</taxon>
        <taxon>Insecta</taxon>
        <taxon>Pterygota</taxon>
        <taxon>Neoptera</taxon>
        <taxon>Endopterygota</taxon>
        <taxon>Lepidoptera</taxon>
        <taxon>Glossata</taxon>
        <taxon>Ditrysia</taxon>
        <taxon>Papilionoidea</taxon>
        <taxon>Papilionidae</taxon>
        <taxon>Papilioninae</taxon>
        <taxon>Papilio</taxon>
    </lineage>
</organism>
<keyword evidence="6" id="KW-0732">Signal</keyword>
<dbReference type="Pfam" id="PF00067">
    <property type="entry name" value="p450"/>
    <property type="match status" value="1"/>
</dbReference>
<evidence type="ECO:0000256" key="6">
    <source>
        <dbReference type="SAM" id="SignalP"/>
    </source>
</evidence>
<dbReference type="Proteomes" id="UP000694872">
    <property type="component" value="Unplaced"/>
</dbReference>
<keyword evidence="2 5" id="KW-0479">Metal-binding</keyword>
<dbReference type="GO" id="GO:0008395">
    <property type="term" value="F:steroid hydroxylase activity"/>
    <property type="evidence" value="ECO:0007669"/>
    <property type="project" value="TreeGrafter"/>
</dbReference>
<dbReference type="CTD" id="32857"/>
<evidence type="ECO:0000313" key="7">
    <source>
        <dbReference type="RefSeq" id="XP_013182088.1"/>
    </source>
</evidence>
<sequence length="546" mass="62492">MQGCNPKMDFLFLWLVTFVLGYWICKKIKEWRSLPPGPWGLPIVGFLPYIDRNQPHLTLTNVAKQFGPIYGISMGSIYTVVLSDHKLVREAFAKDAFSGRAPLYLTHGIMHGKGIICAEGGLWKDQRKLLTMWLKSFGTSKYSVSREKLERRIAVGVTELLQNVKQASGSPIDLPSMLANSLGNVVNEIIFGYKYPSDDKTWNWFRQIQEEGSHEMGVAGVVNFLPFIRFFSKSVQHTMKILLRGQAQTHSLYAAIIERRRKVLKLEAPQGAKYSLHENLFKQHPKGFIKCIKYSKHASELEEHYFDPEILIPSDGECILDNFLLEQKKRFDNGDETAKNMTDEQMFYLLADMFGAGLDTTSTTLAWFLLYMSLHPEEQETVRREILSVLIDDNDCDYTKLPRLMAAICETQRIRSIVPVGIPHGCTEDTYLGEYRIPKGTMVMPLQWAMHMDPDAWEDPEEFKPSRFLDEDGNLLKPQQFIPFQTGKRMCPGDELSRMMSCGLITRLFRHMRVQLADEPPTEEEMQGTVGVTLTPPKKLYVCVPL</sequence>
<protein>
    <submittedName>
        <fullName evidence="7">Cytochrome P450 306a1 isoform X1</fullName>
    </submittedName>
</protein>
<dbReference type="GO" id="GO:0005506">
    <property type="term" value="F:iron ion binding"/>
    <property type="evidence" value="ECO:0007669"/>
    <property type="project" value="InterPro"/>
</dbReference>